<accession>A0A4R2P7P0</accession>
<dbReference type="Proteomes" id="UP000295416">
    <property type="component" value="Unassembled WGS sequence"/>
</dbReference>
<dbReference type="EMBL" id="SLXK01000007">
    <property type="protein sequence ID" value="TCP30001.1"/>
    <property type="molecule type" value="Genomic_DNA"/>
</dbReference>
<dbReference type="OrthoDB" id="7019976at2"/>
<dbReference type="SUPFAM" id="SSF53756">
    <property type="entry name" value="UDP-Glycosyltransferase/glycogen phosphorylase"/>
    <property type="match status" value="1"/>
</dbReference>
<keyword evidence="3" id="KW-1185">Reference proteome</keyword>
<evidence type="ECO:0000313" key="2">
    <source>
        <dbReference type="EMBL" id="TCP30001.1"/>
    </source>
</evidence>
<comment type="caution">
    <text evidence="2">The sequence shown here is derived from an EMBL/GenBank/DDBJ whole genome shotgun (WGS) entry which is preliminary data.</text>
</comment>
<reference evidence="2 3" key="1">
    <citation type="submission" date="2019-03" db="EMBL/GenBank/DDBJ databases">
        <title>Genomic Encyclopedia of Type Strains, Phase IV (KMG-IV): sequencing the most valuable type-strain genomes for metagenomic binning, comparative biology and taxonomic classification.</title>
        <authorList>
            <person name="Goeker M."/>
        </authorList>
    </citation>
    <scope>NUCLEOTIDE SEQUENCE [LARGE SCALE GENOMIC DNA]</scope>
    <source>
        <strain evidence="2 3">DSM 19377</strain>
    </source>
</reference>
<feature type="domain" description="Spore protein YkvP/CgeB glycosyl transferase-like" evidence="1">
    <location>
        <begin position="388"/>
        <end position="501"/>
    </location>
</feature>
<evidence type="ECO:0000313" key="3">
    <source>
        <dbReference type="Proteomes" id="UP000295416"/>
    </source>
</evidence>
<gene>
    <name evidence="2" type="ORF">EV207_10795</name>
</gene>
<evidence type="ECO:0000259" key="1">
    <source>
        <dbReference type="Pfam" id="PF13524"/>
    </source>
</evidence>
<dbReference type="Pfam" id="PF13524">
    <property type="entry name" value="Glyco_trans_1_2"/>
    <property type="match status" value="1"/>
</dbReference>
<proteinExistence type="predicted"/>
<dbReference type="AlphaFoldDB" id="A0A4R2P7P0"/>
<protein>
    <submittedName>
        <fullName evidence="2">Spore maturation protein CgeB</fullName>
    </submittedName>
</protein>
<dbReference type="InterPro" id="IPR055259">
    <property type="entry name" value="YkvP/CgeB_Glyco_trans-like"/>
</dbReference>
<dbReference type="Gene3D" id="3.40.50.2000">
    <property type="entry name" value="Glycogen Phosphorylase B"/>
    <property type="match status" value="1"/>
</dbReference>
<sequence>MENLTVLHAEIERFQKEILDDLKPYFLDSRVIFNEKNWYSESDHIFLRSQDNQLVISSADTLSNTEYDGNAVNFLPETSLKILQGETFEVAFSGETTGPIHLSLLLTEYSHEDMLNTHHFELNPSSSRIKLSADTCRIGITLLVTGEGLGIIEGLVVKRIKKRGTAFLNKRPLQKAPQKISDLKMACIFDEFSMSCYQEEVKLITFTPDNWFDVLEQNPPDVLFVESAWQGNHGSWQYRIAKYKTQDKIPLIDLIQWCRDAGIPTVFWNKEDPIHFDKFIDSAVMFDYIFTTDTNMIPEYQKRAGHDHVYPLAFSAEPKLHNPIQTFNHRKNKVCFAGSYYANRHPERKQDMEDVLDMALPYGLDIYDRNYEKNKQGTTHFSFPERFESHIISSLQYDEIDKAYKGYKVMLNVNSVKHSPTMFSRRVFEGLACGTPVISNASLGVKKVFKDLVITSSDKKAFRMNLEKLMSDEDFYREKALEGIREVYLNHTYKHRIKDIFAKMGIGICLEAPKISVVSVVQSAEEFERILHYFKEQTLQPKRLIVFLDQFPGSADILNQYNNEHITCYVLSYMDQYSRLSDLVKERYIAFFHPDHFYGENYLLDLSFAIEYSKAEVVGKNCYFHHDIANKGLSQTSDDNEYSYVNDLSIDASISQTEMFRGERLYKILDMIRSCQSLNPYVKKGYRLFSTDKYNFIKNGKNLDQQMVDMIEK</sequence>
<dbReference type="RefSeq" id="WP_132745151.1">
    <property type="nucleotide sequence ID" value="NZ_SLXK01000007.1"/>
</dbReference>
<name>A0A4R2P7P0_9BACL</name>
<organism evidence="2 3">
    <name type="scientific">Scopulibacillus darangshiensis</name>
    <dbReference type="NCBI Taxonomy" id="442528"/>
    <lineage>
        <taxon>Bacteria</taxon>
        <taxon>Bacillati</taxon>
        <taxon>Bacillota</taxon>
        <taxon>Bacilli</taxon>
        <taxon>Bacillales</taxon>
        <taxon>Sporolactobacillaceae</taxon>
        <taxon>Scopulibacillus</taxon>
    </lineage>
</organism>